<dbReference type="InterPro" id="IPR036291">
    <property type="entry name" value="NAD(P)-bd_dom_sf"/>
</dbReference>
<dbReference type="InterPro" id="IPR008030">
    <property type="entry name" value="NmrA-like"/>
</dbReference>
<evidence type="ECO:0000259" key="4">
    <source>
        <dbReference type="Pfam" id="PF05368"/>
    </source>
</evidence>
<evidence type="ECO:0000313" key="6">
    <source>
        <dbReference type="Proteomes" id="UP000070501"/>
    </source>
</evidence>
<evidence type="ECO:0000256" key="1">
    <source>
        <dbReference type="ARBA" id="ARBA00006328"/>
    </source>
</evidence>
<keyword evidence="3" id="KW-0560">Oxidoreductase</keyword>
<evidence type="ECO:0000256" key="3">
    <source>
        <dbReference type="ARBA" id="ARBA00023002"/>
    </source>
</evidence>
<name>A0A136J0G9_9PEZI</name>
<dbReference type="SUPFAM" id="SSF51735">
    <property type="entry name" value="NAD(P)-binding Rossmann-fold domains"/>
    <property type="match status" value="1"/>
</dbReference>
<proteinExistence type="inferred from homology"/>
<evidence type="ECO:0000313" key="5">
    <source>
        <dbReference type="EMBL" id="KXJ90524.1"/>
    </source>
</evidence>
<dbReference type="Gene3D" id="3.40.50.720">
    <property type="entry name" value="NAD(P)-binding Rossmann-like Domain"/>
    <property type="match status" value="1"/>
</dbReference>
<organism evidence="5 6">
    <name type="scientific">Microdochium bolleyi</name>
    <dbReference type="NCBI Taxonomy" id="196109"/>
    <lineage>
        <taxon>Eukaryota</taxon>
        <taxon>Fungi</taxon>
        <taxon>Dikarya</taxon>
        <taxon>Ascomycota</taxon>
        <taxon>Pezizomycotina</taxon>
        <taxon>Sordariomycetes</taxon>
        <taxon>Xylariomycetidae</taxon>
        <taxon>Xylariales</taxon>
        <taxon>Microdochiaceae</taxon>
        <taxon>Microdochium</taxon>
    </lineage>
</organism>
<reference evidence="6" key="1">
    <citation type="submission" date="2016-02" db="EMBL/GenBank/DDBJ databases">
        <title>Draft genome sequence of Microdochium bolleyi, a fungal endophyte of beachgrass.</title>
        <authorList>
            <consortium name="DOE Joint Genome Institute"/>
            <person name="David A.S."/>
            <person name="May G."/>
            <person name="Haridas S."/>
            <person name="Lim J."/>
            <person name="Wang M."/>
            <person name="Labutti K."/>
            <person name="Lipzen A."/>
            <person name="Barry K."/>
            <person name="Grigoriev I.V."/>
        </authorList>
    </citation>
    <scope>NUCLEOTIDE SEQUENCE [LARGE SCALE GENOMIC DNA]</scope>
    <source>
        <strain evidence="6">J235TASD1</strain>
    </source>
</reference>
<dbReference type="InParanoid" id="A0A136J0G9"/>
<dbReference type="EMBL" id="KQ964252">
    <property type="protein sequence ID" value="KXJ90524.1"/>
    <property type="molecule type" value="Genomic_DNA"/>
</dbReference>
<dbReference type="GO" id="GO:0016491">
    <property type="term" value="F:oxidoreductase activity"/>
    <property type="evidence" value="ECO:0007669"/>
    <property type="project" value="UniProtKB-KW"/>
</dbReference>
<feature type="domain" description="NmrA-like" evidence="4">
    <location>
        <begin position="180"/>
        <end position="277"/>
    </location>
</feature>
<dbReference type="PANTHER" id="PTHR42748">
    <property type="entry name" value="NITROGEN METABOLITE REPRESSION PROTEIN NMRA FAMILY MEMBER"/>
    <property type="match status" value="1"/>
</dbReference>
<comment type="similarity">
    <text evidence="1">Belongs to the NmrA-type oxidoreductase family.</text>
</comment>
<dbReference type="Pfam" id="PF05368">
    <property type="entry name" value="NmrA"/>
    <property type="match status" value="2"/>
</dbReference>
<protein>
    <recommendedName>
        <fullName evidence="4">NmrA-like domain-containing protein</fullName>
    </recommendedName>
</protein>
<dbReference type="InterPro" id="IPR051164">
    <property type="entry name" value="NmrA-like_oxidored"/>
</dbReference>
<feature type="domain" description="NmrA-like" evidence="4">
    <location>
        <begin position="3"/>
        <end position="116"/>
    </location>
</feature>
<dbReference type="GO" id="GO:0005634">
    <property type="term" value="C:nucleus"/>
    <property type="evidence" value="ECO:0007669"/>
    <property type="project" value="TreeGrafter"/>
</dbReference>
<dbReference type="AlphaFoldDB" id="A0A136J0G9"/>
<evidence type="ECO:0000256" key="2">
    <source>
        <dbReference type="ARBA" id="ARBA00022857"/>
    </source>
</evidence>
<dbReference type="OrthoDB" id="419598at2759"/>
<dbReference type="Proteomes" id="UP000070501">
    <property type="component" value="Unassembled WGS sequence"/>
</dbReference>
<dbReference type="STRING" id="196109.A0A136J0G9"/>
<keyword evidence="2" id="KW-0521">NADP</keyword>
<dbReference type="PANTHER" id="PTHR42748:SF30">
    <property type="entry name" value="NMRA-LIKE DOMAIN-CONTAINING PROTEIN"/>
    <property type="match status" value="1"/>
</dbReference>
<sequence>MPKIFITTATGAIGSALCRTLLSSNPGPDQAWSVHATTRNLSSPVAVELAGLGVHFTQADWDAPASVFESAMQGCTHLFLNLLPNIKTMSSELPWAEKILGIASKAGVKHVVYSSAYMGSAGDEAHDTVEEQTTATPLPAKSELAEDTAPAAAAPDAQQPGVLPAGFDLAFLASRISVWKGSVEQAILKHDPPFETATILQPAWFTLNLLAPRVNMMFPSLPTTRAMTSAFLPTTKVPLVDTRDIAQFAALALRDPAAWNGRTLPVWNEFLTMEELLGQLGEAVAAAETGEAQKEPFRAEFLTEEQIAERKPVDLFVNIQLFMRDMSRDAAALTEGGPVESYGIKQSTFREFLEREKELVKATYCKA</sequence>
<accession>A0A136J0G9</accession>
<keyword evidence="6" id="KW-1185">Reference proteome</keyword>
<gene>
    <name evidence="5" type="ORF">Micbo1qcDRAFT_205358</name>
</gene>